<accession>A0A6C0LTZ4</accession>
<name>A0A6C0LTZ4_9ZZZZ</name>
<proteinExistence type="predicted"/>
<evidence type="ECO:0000313" key="1">
    <source>
        <dbReference type="EMBL" id="QHU33024.1"/>
    </source>
</evidence>
<dbReference type="AlphaFoldDB" id="A0A6C0LTZ4"/>
<organism evidence="1">
    <name type="scientific">viral metagenome</name>
    <dbReference type="NCBI Taxonomy" id="1070528"/>
    <lineage>
        <taxon>unclassified sequences</taxon>
        <taxon>metagenomes</taxon>
        <taxon>organismal metagenomes</taxon>
    </lineage>
</organism>
<protein>
    <submittedName>
        <fullName evidence="1">Uncharacterized protein</fullName>
    </submittedName>
</protein>
<reference evidence="1" key="1">
    <citation type="journal article" date="2020" name="Nature">
        <title>Giant virus diversity and host interactions through global metagenomics.</title>
        <authorList>
            <person name="Schulz F."/>
            <person name="Roux S."/>
            <person name="Paez-Espino D."/>
            <person name="Jungbluth S."/>
            <person name="Walsh D.A."/>
            <person name="Denef V.J."/>
            <person name="McMahon K.D."/>
            <person name="Konstantinidis K.T."/>
            <person name="Eloe-Fadrosh E.A."/>
            <person name="Kyrpides N.C."/>
            <person name="Woyke T."/>
        </authorList>
    </citation>
    <scope>NUCLEOTIDE SEQUENCE</scope>
    <source>
        <strain evidence="1">GVMAG-S-1014582-52</strain>
    </source>
</reference>
<dbReference type="EMBL" id="MN740556">
    <property type="protein sequence ID" value="QHU33024.1"/>
    <property type="molecule type" value="Genomic_DNA"/>
</dbReference>
<sequence length="366" mass="42996">MITSVITKCISIKSPIEAYLQCTLGCAPGEKYCSIHLNKTLKIDYRQTQEDTISIHDDFLIKEIHNPIIGYFPFNSTEKNKINIKKISTTEQNHAFKEESVEYILNSYYENEDDLIVKLLILVNDEEYHEEIPHLIGPVYNDITVSEDDKDPVTMDIFWKIQDGKKVVESTNKYFIFSFQDSKKKIRCLSIFTLHIMVKNNDFTHPITLEMMSNDDIERAKKLIKLYDSKLGLFSIEESFSPGLRLKQKITELFQKFHIHNIYFDVKWLLDLQVITKLNKIIIETHQLIVLNLKSINPTLKENKLFIKKETNKIIDILKLKEYIVEEWYKLIEMSNSPNNQIPIWIIAKGLSFVVPEIKRKYPDLI</sequence>